<keyword evidence="2" id="KW-0862">Zinc</keyword>
<dbReference type="PANTHER" id="PTHR45892">
    <property type="entry name" value="AMINOACYLASE-1"/>
    <property type="match status" value="1"/>
</dbReference>
<dbReference type="InterPro" id="IPR010159">
    <property type="entry name" value="N-acyl_aa_amidohydrolase"/>
</dbReference>
<dbReference type="Pfam" id="PF01546">
    <property type="entry name" value="Peptidase_M20"/>
    <property type="match status" value="1"/>
</dbReference>
<dbReference type="InterPro" id="IPR002933">
    <property type="entry name" value="Peptidase_M20"/>
</dbReference>
<feature type="binding site" evidence="2">
    <location>
        <position position="129"/>
    </location>
    <ligand>
        <name>Zn(2+)</name>
        <dbReference type="ChEBI" id="CHEBI:29105"/>
        <label>1</label>
    </ligand>
</feature>
<evidence type="ECO:0008006" key="6">
    <source>
        <dbReference type="Google" id="ProtNLM"/>
    </source>
</evidence>
<feature type="binding site" evidence="2">
    <location>
        <position position="165"/>
    </location>
    <ligand>
        <name>Zn(2+)</name>
        <dbReference type="ChEBI" id="CHEBI:29105"/>
        <label>2</label>
    </ligand>
</feature>
<keyword evidence="3" id="KW-0732">Signal</keyword>
<dbReference type="InterPro" id="IPR036264">
    <property type="entry name" value="Bact_exopeptidase_dim_dom"/>
</dbReference>
<feature type="binding site" evidence="2">
    <location>
        <position position="96"/>
    </location>
    <ligand>
        <name>Zn(2+)</name>
        <dbReference type="ChEBI" id="CHEBI:29105"/>
        <label>1</label>
    </ligand>
</feature>
<dbReference type="NCBIfam" id="TIGR01880">
    <property type="entry name" value="Ac-peptdase-euk"/>
    <property type="match status" value="1"/>
</dbReference>
<dbReference type="GO" id="GO:0006520">
    <property type="term" value="P:amino acid metabolic process"/>
    <property type="evidence" value="ECO:0007669"/>
    <property type="project" value="InterPro"/>
</dbReference>
<feature type="binding site" evidence="2">
    <location>
        <position position="402"/>
    </location>
    <ligand>
        <name>Zn(2+)</name>
        <dbReference type="ChEBI" id="CHEBI:29105"/>
        <label>2</label>
    </ligand>
</feature>
<evidence type="ECO:0000256" key="3">
    <source>
        <dbReference type="SAM" id="SignalP"/>
    </source>
</evidence>
<name>A0AAD4SE89_9MAGN</name>
<dbReference type="EMBL" id="JAJJMB010011752">
    <property type="protein sequence ID" value="KAI3899562.1"/>
    <property type="molecule type" value="Genomic_DNA"/>
</dbReference>
<dbReference type="GO" id="GO:0046872">
    <property type="term" value="F:metal ion binding"/>
    <property type="evidence" value="ECO:0007669"/>
    <property type="project" value="UniProtKB-KW"/>
</dbReference>
<dbReference type="PANTHER" id="PTHR45892:SF3">
    <property type="entry name" value="PUTATIVE-RELATED"/>
    <property type="match status" value="1"/>
</dbReference>
<gene>
    <name evidence="4" type="ORF">MKW98_008350</name>
</gene>
<dbReference type="Gene3D" id="3.40.630.10">
    <property type="entry name" value="Zn peptidases"/>
    <property type="match status" value="1"/>
</dbReference>
<dbReference type="Proteomes" id="UP001202328">
    <property type="component" value="Unassembled WGS sequence"/>
</dbReference>
<protein>
    <recommendedName>
        <fullName evidence="6">N-acyl-L-amino-acid amidohydrolase</fullName>
    </recommendedName>
</protein>
<dbReference type="FunFam" id="3.30.70.360:FF:000009">
    <property type="entry name" value="aminoacylase-1 isoform X1"/>
    <property type="match status" value="1"/>
</dbReference>
<keyword evidence="2" id="KW-0479">Metal-binding</keyword>
<dbReference type="Gene3D" id="1.10.150.900">
    <property type="match status" value="1"/>
</dbReference>
<accession>A0AAD4SE89</accession>
<dbReference type="PIRSF" id="PIRSF036696">
    <property type="entry name" value="ACY-1"/>
    <property type="match status" value="1"/>
</dbReference>
<feature type="chain" id="PRO_5042187215" description="N-acyl-L-amino-acid amidohydrolase" evidence="3">
    <location>
        <begin position="23"/>
        <end position="439"/>
    </location>
</feature>
<dbReference type="Gene3D" id="3.30.70.360">
    <property type="match status" value="1"/>
</dbReference>
<feature type="binding site" evidence="2">
    <location>
        <position position="129"/>
    </location>
    <ligand>
        <name>Zn(2+)</name>
        <dbReference type="ChEBI" id="CHEBI:29105"/>
        <label>2</label>
    </ligand>
</feature>
<evidence type="ECO:0000256" key="1">
    <source>
        <dbReference type="PIRSR" id="PIRSR036696-1"/>
    </source>
</evidence>
<feature type="binding site" evidence="2">
    <location>
        <position position="192"/>
    </location>
    <ligand>
        <name>Zn(2+)</name>
        <dbReference type="ChEBI" id="CHEBI:29105"/>
        <label>1</label>
    </ligand>
</feature>
<feature type="active site" description="Proton acceptor" evidence="1">
    <location>
        <position position="164"/>
    </location>
</feature>
<sequence>MKGSKFITLLLIILSLYRQSAAAEEDTPVSRFQNYLRFKTAHPKPDYSKPVSYLISQAQSIGLETTILEFAPSKPLLIITWIGSNPYLPSILLNSHLDSVPAEPSKWIYPPFAATKTADGKIYARGAQDDKCIGMQYLEAIRELRFVQGYSPVRTVHISYVPDEEIGGANGAAKFAGSDEFKGLNIGFMLDEGQASTNEKFRVFYADRLPWKLIIKALGMPGHGSRMFDNSAMENLMKSVEIMTRFREGQFDLVKAGLAMNSEVVSVNPVYMKAGTPSPTGYQMNMQPSEAEAGFDIRVPPTVDPELFIKRIVDEWAPHYRNMTYELREDGPIKDQMGRPLMTATDDTNTWWGVFKEAIVSAGGTLSKPEILASTTDARYMRELGIPTFGFSPMTNTPILLHEHNEYLEESSCAQKNQLALWINSQEINPSAINSISAI</sequence>
<feature type="active site" evidence="1">
    <location>
        <position position="98"/>
    </location>
</feature>
<keyword evidence="5" id="KW-1185">Reference proteome</keyword>
<dbReference type="SUPFAM" id="SSF53187">
    <property type="entry name" value="Zn-dependent exopeptidases"/>
    <property type="match status" value="1"/>
</dbReference>
<reference evidence="4" key="1">
    <citation type="submission" date="2022-04" db="EMBL/GenBank/DDBJ databases">
        <title>A functionally conserved STORR gene fusion in Papaver species that diverged 16.8 million years ago.</title>
        <authorList>
            <person name="Catania T."/>
        </authorList>
    </citation>
    <scope>NUCLEOTIDE SEQUENCE</scope>
    <source>
        <strain evidence="4">S-188037</strain>
    </source>
</reference>
<evidence type="ECO:0000313" key="4">
    <source>
        <dbReference type="EMBL" id="KAI3899562.1"/>
    </source>
</evidence>
<dbReference type="FunFam" id="3.40.630.10:FF:000019">
    <property type="entry name" value="Aminoacylase 1"/>
    <property type="match status" value="1"/>
</dbReference>
<evidence type="ECO:0000256" key="2">
    <source>
        <dbReference type="PIRSR" id="PIRSR036696-2"/>
    </source>
</evidence>
<evidence type="ECO:0000313" key="5">
    <source>
        <dbReference type="Proteomes" id="UP001202328"/>
    </source>
</evidence>
<dbReference type="GO" id="GO:0004046">
    <property type="term" value="F:aminoacylase activity"/>
    <property type="evidence" value="ECO:0007669"/>
    <property type="project" value="InterPro"/>
</dbReference>
<comment type="cofactor">
    <cofactor evidence="2">
        <name>Zn(2+)</name>
        <dbReference type="ChEBI" id="CHEBI:29105"/>
    </cofactor>
    <text evidence="2">Binds 2 Zn(2+) ions per subunit.</text>
</comment>
<proteinExistence type="predicted"/>
<dbReference type="GO" id="GO:0005737">
    <property type="term" value="C:cytoplasm"/>
    <property type="evidence" value="ECO:0007669"/>
    <property type="project" value="InterPro"/>
</dbReference>
<dbReference type="InterPro" id="IPR052083">
    <property type="entry name" value="Aminoacylase-1_M20A"/>
</dbReference>
<feature type="signal peptide" evidence="3">
    <location>
        <begin position="1"/>
        <end position="22"/>
    </location>
</feature>
<comment type="caution">
    <text evidence="4">The sequence shown here is derived from an EMBL/GenBank/DDBJ whole genome shotgun (WGS) entry which is preliminary data.</text>
</comment>
<dbReference type="SUPFAM" id="SSF55031">
    <property type="entry name" value="Bacterial exopeptidase dimerisation domain"/>
    <property type="match status" value="1"/>
</dbReference>
<organism evidence="4 5">
    <name type="scientific">Papaver atlanticum</name>
    <dbReference type="NCBI Taxonomy" id="357466"/>
    <lineage>
        <taxon>Eukaryota</taxon>
        <taxon>Viridiplantae</taxon>
        <taxon>Streptophyta</taxon>
        <taxon>Embryophyta</taxon>
        <taxon>Tracheophyta</taxon>
        <taxon>Spermatophyta</taxon>
        <taxon>Magnoliopsida</taxon>
        <taxon>Ranunculales</taxon>
        <taxon>Papaveraceae</taxon>
        <taxon>Papaveroideae</taxon>
        <taxon>Papaver</taxon>
    </lineage>
</organism>
<dbReference type="AlphaFoldDB" id="A0AAD4SE89"/>